<dbReference type="Proteomes" id="UP000254869">
    <property type="component" value="Unassembled WGS sequence"/>
</dbReference>
<dbReference type="SUPFAM" id="SSF53720">
    <property type="entry name" value="ALDH-like"/>
    <property type="match status" value="1"/>
</dbReference>
<dbReference type="InterPro" id="IPR016163">
    <property type="entry name" value="Ald_DH_C"/>
</dbReference>
<dbReference type="InterPro" id="IPR016161">
    <property type="entry name" value="Ald_DH/histidinol_DH"/>
</dbReference>
<evidence type="ECO:0000313" key="3">
    <source>
        <dbReference type="EMBL" id="RDI68140.1"/>
    </source>
</evidence>
<dbReference type="InterPro" id="IPR015590">
    <property type="entry name" value="Aldehyde_DH_dom"/>
</dbReference>
<gene>
    <name evidence="3" type="ORF">DFR76_102541</name>
</gene>
<keyword evidence="1" id="KW-0560">Oxidoreductase</keyword>
<proteinExistence type="predicted"/>
<dbReference type="STRING" id="1210086.GCA_001613105_01117"/>
<feature type="domain" description="Aldehyde dehydrogenase" evidence="2">
    <location>
        <begin position="70"/>
        <end position="511"/>
    </location>
</feature>
<dbReference type="InterPro" id="IPR050740">
    <property type="entry name" value="Aldehyde_DH_Superfamily"/>
</dbReference>
<reference evidence="3 4" key="1">
    <citation type="submission" date="2018-07" db="EMBL/GenBank/DDBJ databases">
        <title>Genomic Encyclopedia of Type Strains, Phase IV (KMG-IV): sequencing the most valuable type-strain genomes for metagenomic binning, comparative biology and taxonomic classification.</title>
        <authorList>
            <person name="Goeker M."/>
        </authorList>
    </citation>
    <scope>NUCLEOTIDE SEQUENCE [LARGE SCALE GENOMIC DNA]</scope>
    <source>
        <strain evidence="3 4">DSM 44290</strain>
    </source>
</reference>
<sequence>MTADALDSAIKSPSTDIYSYGSYIAGENIYSGKWVHVLDPRSLLDDSFASLTLKRRLDSGELSLHDLDGDAVIGRVAVADDDAVAASLSCAAAAAREWRSAPLSLRIDDFLERMHSLLTENAENIEHLLTLEGHPRDLAKWEISGMLNSCRVESRDYFREQLWREFSVDGRRHIVRRQPDGVVCLNPPANAPMTSALMGGLILAAGNAVVIRAPRSGPLGVMYAVNNLLGPTLAEVGAPAGVLNAVCGDPGPLLKAWLDSPHVDDIMYFGSSKNGIAFERRCVEAGKKPILELAGNDTVVVWKDADPEYAAQALIEGFYGSGQLCMIPNQVIAHPEIAEELLERLVAAAGTLRTGYPDESGVLLSPVLRNDGFYACLRDATDKGATVLTGGRGLAVDGTEDPAGFFLEPTVIRVDGLDRSRELDAVRHETFFPLLPVVVPEPTDDRKLLDAIIDFVNSNLYGLRNSVWASDPEVIDQLLANVVNGGLLKINESHISFAAALPSHGGTGLTGGVYGEANYPTLRTTHIQGVAISDGRTPPKYR</sequence>
<organism evidence="3 4">
    <name type="scientific">Nocardia pseudobrasiliensis</name>
    <dbReference type="NCBI Taxonomy" id="45979"/>
    <lineage>
        <taxon>Bacteria</taxon>
        <taxon>Bacillati</taxon>
        <taxon>Actinomycetota</taxon>
        <taxon>Actinomycetes</taxon>
        <taxon>Mycobacteriales</taxon>
        <taxon>Nocardiaceae</taxon>
        <taxon>Nocardia</taxon>
    </lineage>
</organism>
<accession>A0A370IC08</accession>
<dbReference type="Gene3D" id="3.40.605.10">
    <property type="entry name" value="Aldehyde Dehydrogenase, Chain A, domain 1"/>
    <property type="match status" value="1"/>
</dbReference>
<comment type="caution">
    <text evidence="3">The sequence shown here is derived from an EMBL/GenBank/DDBJ whole genome shotgun (WGS) entry which is preliminary data.</text>
</comment>
<dbReference type="PANTHER" id="PTHR43353">
    <property type="entry name" value="SUCCINATE-SEMIALDEHYDE DEHYDROGENASE, MITOCHONDRIAL"/>
    <property type="match status" value="1"/>
</dbReference>
<evidence type="ECO:0000259" key="2">
    <source>
        <dbReference type="Pfam" id="PF00171"/>
    </source>
</evidence>
<dbReference type="Pfam" id="PF00171">
    <property type="entry name" value="Aldedh"/>
    <property type="match status" value="1"/>
</dbReference>
<dbReference type="EMBL" id="QQBC01000002">
    <property type="protein sequence ID" value="RDI68140.1"/>
    <property type="molecule type" value="Genomic_DNA"/>
</dbReference>
<dbReference type="AlphaFoldDB" id="A0A370IC08"/>
<evidence type="ECO:0000313" key="4">
    <source>
        <dbReference type="Proteomes" id="UP000254869"/>
    </source>
</evidence>
<dbReference type="RefSeq" id="WP_082875626.1">
    <property type="nucleotide sequence ID" value="NZ_QQBC01000002.1"/>
</dbReference>
<dbReference type="Gene3D" id="3.40.309.10">
    <property type="entry name" value="Aldehyde Dehydrogenase, Chain A, domain 2"/>
    <property type="match status" value="1"/>
</dbReference>
<protein>
    <submittedName>
        <fullName evidence="3">Succinate-semialdehyde dehydrogenase/glutarate-semialdehyde dehydrogenase</fullName>
    </submittedName>
</protein>
<dbReference type="GO" id="GO:0016620">
    <property type="term" value="F:oxidoreductase activity, acting on the aldehyde or oxo group of donors, NAD or NADP as acceptor"/>
    <property type="evidence" value="ECO:0007669"/>
    <property type="project" value="InterPro"/>
</dbReference>
<keyword evidence="4" id="KW-1185">Reference proteome</keyword>
<evidence type="ECO:0000256" key="1">
    <source>
        <dbReference type="ARBA" id="ARBA00023002"/>
    </source>
</evidence>
<dbReference type="PANTHER" id="PTHR43353:SF5">
    <property type="entry name" value="SUCCINATE-SEMIALDEHYDE DEHYDROGENASE, MITOCHONDRIAL"/>
    <property type="match status" value="1"/>
</dbReference>
<name>A0A370IC08_9NOCA</name>
<dbReference type="InterPro" id="IPR016162">
    <property type="entry name" value="Ald_DH_N"/>
</dbReference>